<dbReference type="RefSeq" id="WP_196940588.1">
    <property type="nucleotide sequence ID" value="NZ_MU158691.1"/>
</dbReference>
<keyword evidence="5" id="KW-1185">Reference proteome</keyword>
<dbReference type="PANTHER" id="PTHR30273:SF2">
    <property type="entry name" value="PROTEIN FECR"/>
    <property type="match status" value="1"/>
</dbReference>
<evidence type="ECO:0000259" key="3">
    <source>
        <dbReference type="Pfam" id="PF16344"/>
    </source>
</evidence>
<organism evidence="4 5">
    <name type="scientific">Sphingobacterium pedocola</name>
    <dbReference type="NCBI Taxonomy" id="2082722"/>
    <lineage>
        <taxon>Bacteria</taxon>
        <taxon>Pseudomonadati</taxon>
        <taxon>Bacteroidota</taxon>
        <taxon>Sphingobacteriia</taxon>
        <taxon>Sphingobacteriales</taxon>
        <taxon>Sphingobacteriaceae</taxon>
        <taxon>Sphingobacterium</taxon>
    </lineage>
</organism>
<keyword evidence="1" id="KW-0812">Transmembrane</keyword>
<feature type="transmembrane region" description="Helical" evidence="1">
    <location>
        <begin position="84"/>
        <end position="103"/>
    </location>
</feature>
<feature type="domain" description="Protein FecR C-terminal" evidence="3">
    <location>
        <begin position="318"/>
        <end position="385"/>
    </location>
</feature>
<dbReference type="Proteomes" id="UP000618319">
    <property type="component" value="Unassembled WGS sequence"/>
</dbReference>
<proteinExistence type="predicted"/>
<dbReference type="InterPro" id="IPR006860">
    <property type="entry name" value="FecR"/>
</dbReference>
<evidence type="ECO:0000259" key="2">
    <source>
        <dbReference type="Pfam" id="PF04773"/>
    </source>
</evidence>
<evidence type="ECO:0000313" key="4">
    <source>
        <dbReference type="EMBL" id="MBE8720769.1"/>
    </source>
</evidence>
<dbReference type="InterPro" id="IPR032508">
    <property type="entry name" value="FecR_C"/>
</dbReference>
<accession>A0ABR9T6S5</accession>
<reference evidence="4 5" key="1">
    <citation type="submission" date="2018-02" db="EMBL/GenBank/DDBJ databases">
        <title>Sphingobacterium KA21.</title>
        <authorList>
            <person name="Vasarhelyi B.M."/>
            <person name="Deshmukh S."/>
            <person name="Balint B."/>
            <person name="Kukolya J."/>
        </authorList>
    </citation>
    <scope>NUCLEOTIDE SEQUENCE [LARGE SCALE GENOMIC DNA]</scope>
    <source>
        <strain evidence="4 5">Ka21</strain>
    </source>
</reference>
<dbReference type="InterPro" id="IPR012373">
    <property type="entry name" value="Ferrdict_sens_TM"/>
</dbReference>
<dbReference type="PANTHER" id="PTHR30273">
    <property type="entry name" value="PERIPLASMIC SIGNAL SENSOR AND SIGMA FACTOR ACTIVATOR FECR-RELATED"/>
    <property type="match status" value="1"/>
</dbReference>
<keyword evidence="1" id="KW-0472">Membrane</keyword>
<name>A0ABR9T6S5_9SPHI</name>
<sequence length="387" mass="44066">MLTEGEYIILYEKCNSGNCTPTELQQLEAYHDTFEFSDRSWDETRMGRKDEVKTRLQKLLNEELRQDICASPNLFFSRQRIYSIIKYSAVAVFLMCFGIYWVSESHIFIDKKSNVNDHRVIAPGGNKAVLVLEDGTEVNLNDLIIGDFSIDGEAVAHKDTPGQLRYNSLSHSSEKISYHTIRTPPGGQYHIELADGTKVWLNAASSIRFPARFSGVKRTVEIEGEVYFDVAKQSENPFVVKSSGQEITVLGTRFNVAAYPDEEEVQTSLIEGSVVLNVVNQQYSLTPGECTIYDKRHNSVDKATFNPDAVLAWQNGNFVFNMEDIQSVMRKISRWYDVEVIYKGDMKEKLFSGTISRFGQVEEVLDMLALTETVTFKIEGRRIYVME</sequence>
<protein>
    <submittedName>
        <fullName evidence="4">Anti-sigma factor</fullName>
    </submittedName>
</protein>
<dbReference type="EMBL" id="PSKQ01000018">
    <property type="protein sequence ID" value="MBE8720769.1"/>
    <property type="molecule type" value="Genomic_DNA"/>
</dbReference>
<gene>
    <name evidence="4" type="ORF">C4F40_08535</name>
</gene>
<evidence type="ECO:0000256" key="1">
    <source>
        <dbReference type="SAM" id="Phobius"/>
    </source>
</evidence>
<dbReference type="Gene3D" id="2.60.120.1440">
    <property type="match status" value="1"/>
</dbReference>
<feature type="domain" description="FecR protein" evidence="2">
    <location>
        <begin position="180"/>
        <end position="274"/>
    </location>
</feature>
<evidence type="ECO:0000313" key="5">
    <source>
        <dbReference type="Proteomes" id="UP000618319"/>
    </source>
</evidence>
<keyword evidence="1" id="KW-1133">Transmembrane helix</keyword>
<dbReference type="Pfam" id="PF04773">
    <property type="entry name" value="FecR"/>
    <property type="match status" value="1"/>
</dbReference>
<dbReference type="Gene3D" id="3.55.50.30">
    <property type="match status" value="1"/>
</dbReference>
<dbReference type="Pfam" id="PF16344">
    <property type="entry name" value="FecR_C"/>
    <property type="match status" value="1"/>
</dbReference>
<comment type="caution">
    <text evidence="4">The sequence shown here is derived from an EMBL/GenBank/DDBJ whole genome shotgun (WGS) entry which is preliminary data.</text>
</comment>